<organism evidence="2 3">
    <name type="scientific">Pusillibacter faecalis</name>
    <dbReference type="NCBI Taxonomy" id="2714358"/>
    <lineage>
        <taxon>Bacteria</taxon>
        <taxon>Bacillati</taxon>
        <taxon>Bacillota</taxon>
        <taxon>Clostridia</taxon>
        <taxon>Eubacteriales</taxon>
        <taxon>Oscillospiraceae</taxon>
        <taxon>Pusillibacter</taxon>
    </lineage>
</organism>
<protein>
    <submittedName>
        <fullName evidence="2">Spermine/spermidine acetyltransferase</fullName>
    </submittedName>
</protein>
<dbReference type="AlphaFoldDB" id="A0A810QEF7"/>
<gene>
    <name evidence="2" type="ORF">MM59RIKEN_18710</name>
</gene>
<dbReference type="Gene3D" id="3.40.630.30">
    <property type="match status" value="1"/>
</dbReference>
<dbReference type="InterPro" id="IPR016181">
    <property type="entry name" value="Acyl_CoA_acyltransferase"/>
</dbReference>
<dbReference type="Proteomes" id="UP000679848">
    <property type="component" value="Chromosome"/>
</dbReference>
<dbReference type="KEGG" id="pfaa:MM59RIKEN_18710"/>
<reference evidence="2" key="1">
    <citation type="submission" date="2020-09" db="EMBL/GenBank/DDBJ databases">
        <title>New species isolated from human feces.</title>
        <authorList>
            <person name="Kitahara M."/>
            <person name="Shigeno Y."/>
            <person name="Shime M."/>
            <person name="Matsumoto Y."/>
            <person name="Nakamura S."/>
            <person name="Motooka D."/>
            <person name="Fukuoka S."/>
            <person name="Nishikawa H."/>
            <person name="Benno Y."/>
        </authorList>
    </citation>
    <scope>NUCLEOTIDE SEQUENCE</scope>
    <source>
        <strain evidence="2">MM59</strain>
    </source>
</reference>
<dbReference type="Pfam" id="PF00583">
    <property type="entry name" value="Acetyltransf_1"/>
    <property type="match status" value="1"/>
</dbReference>
<feature type="domain" description="N-acetyltransferase" evidence="1">
    <location>
        <begin position="7"/>
        <end position="151"/>
    </location>
</feature>
<name>A0A810QEF7_9FIRM</name>
<dbReference type="Gene3D" id="1.10.287.900">
    <property type="entry name" value="The crystal structure of the spermine/spermidine acetyltransferase from enterococcus faecali"/>
    <property type="match status" value="1"/>
</dbReference>
<accession>A0A810QEF7</accession>
<sequence length="163" mass="18553">MKSTSQLHFEEVTPSNRTEIEKLEIFSEQSGFIESVSACLQEADALDLWRPVGIYDGSTLIGFAMYGFFPELGELWLDRLLIDKRYQHKGYGGQAVLALLDRLSTEYGKDTIYLSVYGDNTGAIQLYQRIGFCFNGRYDTKGERIMEYHVKKEAAPQASRTNL</sequence>
<dbReference type="RefSeq" id="WP_213543205.1">
    <property type="nucleotide sequence ID" value="NZ_AP023420.1"/>
</dbReference>
<dbReference type="InterPro" id="IPR027455">
    <property type="entry name" value="Sper_AcTfrase_N"/>
</dbReference>
<proteinExistence type="predicted"/>
<dbReference type="PROSITE" id="PS51186">
    <property type="entry name" value="GNAT"/>
    <property type="match status" value="1"/>
</dbReference>
<evidence type="ECO:0000313" key="3">
    <source>
        <dbReference type="Proteomes" id="UP000679848"/>
    </source>
</evidence>
<dbReference type="GO" id="GO:0016747">
    <property type="term" value="F:acyltransferase activity, transferring groups other than amino-acyl groups"/>
    <property type="evidence" value="ECO:0007669"/>
    <property type="project" value="InterPro"/>
</dbReference>
<dbReference type="CDD" id="cd04301">
    <property type="entry name" value="NAT_SF"/>
    <property type="match status" value="1"/>
</dbReference>
<evidence type="ECO:0000259" key="1">
    <source>
        <dbReference type="PROSITE" id="PS51186"/>
    </source>
</evidence>
<dbReference type="SUPFAM" id="SSF55729">
    <property type="entry name" value="Acyl-CoA N-acyltransferases (Nat)"/>
    <property type="match status" value="1"/>
</dbReference>
<dbReference type="InterPro" id="IPR000182">
    <property type="entry name" value="GNAT_dom"/>
</dbReference>
<evidence type="ECO:0000313" key="2">
    <source>
        <dbReference type="EMBL" id="BCK84552.1"/>
    </source>
</evidence>
<keyword evidence="3" id="KW-1185">Reference proteome</keyword>
<dbReference type="EMBL" id="AP023420">
    <property type="protein sequence ID" value="BCK84552.1"/>
    <property type="molecule type" value="Genomic_DNA"/>
</dbReference>